<sequence>MSLSAPSSNASLKPHLVLTLFPDDPSNTSLFLATGALLYSVRTDNATGTTRIHRMRGISSTGAKRKPKEVATLCTAAGFGEDVVVCAERGPLLLRNWLRVQTVSTRKCEEAYAFEDELNRRYEWRGRWNQSQWLLELFAMDAPGAPIARYTRSYFDFEYDSGRAPPQEVDATLTLATRAIELQDLCVASCLFLERTQRPGMMDIN</sequence>
<reference evidence="2 3" key="1">
    <citation type="journal article" date="2016" name="Mol. Biol. Evol.">
        <title>Comparative Genomics of Early-Diverging Mushroom-Forming Fungi Provides Insights into the Origins of Lignocellulose Decay Capabilities.</title>
        <authorList>
            <person name="Nagy L.G."/>
            <person name="Riley R."/>
            <person name="Tritt A."/>
            <person name="Adam C."/>
            <person name="Daum C."/>
            <person name="Floudas D."/>
            <person name="Sun H."/>
            <person name="Yadav J.S."/>
            <person name="Pangilinan J."/>
            <person name="Larsson K.H."/>
            <person name="Matsuura K."/>
            <person name="Barry K."/>
            <person name="Labutti K."/>
            <person name="Kuo R."/>
            <person name="Ohm R.A."/>
            <person name="Bhattacharya S.S."/>
            <person name="Shirouzu T."/>
            <person name="Yoshinaga Y."/>
            <person name="Martin F.M."/>
            <person name="Grigoriev I.V."/>
            <person name="Hibbett D.S."/>
        </authorList>
    </citation>
    <scope>NUCLEOTIDE SEQUENCE [LARGE SCALE GENOMIC DNA]</scope>
    <source>
        <strain evidence="2 3">HHB12029</strain>
    </source>
</reference>
<feature type="domain" description="DUF6593" evidence="1">
    <location>
        <begin position="23"/>
        <end position="198"/>
    </location>
</feature>
<protein>
    <recommendedName>
        <fullName evidence="1">DUF6593 domain-containing protein</fullName>
    </recommendedName>
</protein>
<gene>
    <name evidence="2" type="ORF">EXIGLDRAFT_779494</name>
</gene>
<proteinExistence type="predicted"/>
<dbReference type="OrthoDB" id="3256331at2759"/>
<keyword evidence="3" id="KW-1185">Reference proteome</keyword>
<dbReference type="AlphaFoldDB" id="A0A165C1E2"/>
<dbReference type="InterPro" id="IPR046528">
    <property type="entry name" value="DUF6593"/>
</dbReference>
<evidence type="ECO:0000313" key="2">
    <source>
        <dbReference type="EMBL" id="KZV81637.1"/>
    </source>
</evidence>
<dbReference type="Proteomes" id="UP000077266">
    <property type="component" value="Unassembled WGS sequence"/>
</dbReference>
<accession>A0A165C1E2</accession>
<dbReference type="Pfam" id="PF20236">
    <property type="entry name" value="DUF6593"/>
    <property type="match status" value="1"/>
</dbReference>
<dbReference type="InParanoid" id="A0A165C1E2"/>
<evidence type="ECO:0000259" key="1">
    <source>
        <dbReference type="Pfam" id="PF20236"/>
    </source>
</evidence>
<dbReference type="EMBL" id="KV426378">
    <property type="protein sequence ID" value="KZV81637.1"/>
    <property type="molecule type" value="Genomic_DNA"/>
</dbReference>
<organism evidence="2 3">
    <name type="scientific">Exidia glandulosa HHB12029</name>
    <dbReference type="NCBI Taxonomy" id="1314781"/>
    <lineage>
        <taxon>Eukaryota</taxon>
        <taxon>Fungi</taxon>
        <taxon>Dikarya</taxon>
        <taxon>Basidiomycota</taxon>
        <taxon>Agaricomycotina</taxon>
        <taxon>Agaricomycetes</taxon>
        <taxon>Auriculariales</taxon>
        <taxon>Exidiaceae</taxon>
        <taxon>Exidia</taxon>
    </lineage>
</organism>
<evidence type="ECO:0000313" key="3">
    <source>
        <dbReference type="Proteomes" id="UP000077266"/>
    </source>
</evidence>
<name>A0A165C1E2_EXIGL</name>